<organism evidence="4 5">
    <name type="scientific">Hoyosella altamirensis</name>
    <dbReference type="NCBI Taxonomy" id="616997"/>
    <lineage>
        <taxon>Bacteria</taxon>
        <taxon>Bacillati</taxon>
        <taxon>Actinomycetota</taxon>
        <taxon>Actinomycetes</taxon>
        <taxon>Mycobacteriales</taxon>
        <taxon>Hoyosellaceae</taxon>
        <taxon>Hoyosella</taxon>
    </lineage>
</organism>
<sequence>MTNQGDQWQRPSNGEDSDTPPPVGRAYPSGQSGSRPEPGRWNAPRPGVIPLRPIGLSEIIDGAISTIRRYPALMLGLTAIIVTISEVVSLIATLPMLSWDLDPFATDPQVIDDAAFASAMGGQAIAGVLTGLAGLLLTGVLTAVVGKAVIGQDTSFSEVWAAVKPSLLRLVALAVLFLLALAVIVVVVVGMFFIHPAAGVLSMLAALFAVVWLGVKLYLAVPALVLERATIMRSLQRSYMLVTGSWWRVFGILIVIGLVVLVLTMILQIPFFLLATFAGAVTESLLLAAVIGSVGAILASLLIYPFGAATVALLYTDLRMRKEGLDIELARRAGPGSGGAPPGAH</sequence>
<evidence type="ECO:0000313" key="4">
    <source>
        <dbReference type="EMBL" id="MBB3036631.1"/>
    </source>
</evidence>
<dbReference type="OrthoDB" id="121140at2"/>
<accession>A0A839RKW7</accession>
<dbReference type="Proteomes" id="UP000567922">
    <property type="component" value="Unassembled WGS sequence"/>
</dbReference>
<dbReference type="EMBL" id="JACHWS010000001">
    <property type="protein sequence ID" value="MBB3036631.1"/>
    <property type="molecule type" value="Genomic_DNA"/>
</dbReference>
<dbReference type="AlphaFoldDB" id="A0A839RKW7"/>
<evidence type="ECO:0000256" key="2">
    <source>
        <dbReference type="SAM" id="Phobius"/>
    </source>
</evidence>
<keyword evidence="2" id="KW-0812">Transmembrane</keyword>
<keyword evidence="2" id="KW-1133">Transmembrane helix</keyword>
<feature type="compositionally biased region" description="Polar residues" evidence="1">
    <location>
        <begin position="1"/>
        <end position="14"/>
    </location>
</feature>
<dbReference type="PANTHER" id="PTHR33133:SF1">
    <property type="entry name" value="EXPRESSED PROTEIN-RELATED"/>
    <property type="match status" value="1"/>
</dbReference>
<keyword evidence="5" id="KW-1185">Reference proteome</keyword>
<protein>
    <recommendedName>
        <fullName evidence="3">DUF7847 domain-containing protein</fullName>
    </recommendedName>
</protein>
<evidence type="ECO:0000259" key="3">
    <source>
        <dbReference type="Pfam" id="PF25231"/>
    </source>
</evidence>
<feature type="transmembrane region" description="Helical" evidence="2">
    <location>
        <begin position="72"/>
        <end position="94"/>
    </location>
</feature>
<feature type="region of interest" description="Disordered" evidence="1">
    <location>
        <begin position="1"/>
        <end position="46"/>
    </location>
</feature>
<evidence type="ECO:0000313" key="5">
    <source>
        <dbReference type="Proteomes" id="UP000567922"/>
    </source>
</evidence>
<comment type="caution">
    <text evidence="4">The sequence shown here is derived from an EMBL/GenBank/DDBJ whole genome shotgun (WGS) entry which is preliminary data.</text>
</comment>
<dbReference type="RefSeq" id="WP_083962377.1">
    <property type="nucleotide sequence ID" value="NZ_BDDI01000010.1"/>
</dbReference>
<reference evidence="4 5" key="1">
    <citation type="submission" date="2020-08" db="EMBL/GenBank/DDBJ databases">
        <title>Sequencing the genomes of 1000 actinobacteria strains.</title>
        <authorList>
            <person name="Klenk H.-P."/>
        </authorList>
    </citation>
    <scope>NUCLEOTIDE SEQUENCE [LARGE SCALE GENOMIC DNA]</scope>
    <source>
        <strain evidence="4 5">DSM 45258</strain>
    </source>
</reference>
<feature type="transmembrane region" description="Helical" evidence="2">
    <location>
        <begin position="247"/>
        <end position="273"/>
    </location>
</feature>
<name>A0A839RKW7_9ACTN</name>
<keyword evidence="2" id="KW-0472">Membrane</keyword>
<feature type="transmembrane region" description="Helical" evidence="2">
    <location>
        <begin position="285"/>
        <end position="315"/>
    </location>
</feature>
<feature type="domain" description="DUF7847" evidence="3">
    <location>
        <begin position="58"/>
        <end position="318"/>
    </location>
</feature>
<feature type="transmembrane region" description="Helical" evidence="2">
    <location>
        <begin position="124"/>
        <end position="146"/>
    </location>
</feature>
<gene>
    <name evidence="4" type="ORF">FHU29_001065</name>
</gene>
<feature type="transmembrane region" description="Helical" evidence="2">
    <location>
        <begin position="200"/>
        <end position="226"/>
    </location>
</feature>
<dbReference type="PANTHER" id="PTHR33133">
    <property type="entry name" value="OS08G0107100 PROTEIN-RELATED"/>
    <property type="match status" value="1"/>
</dbReference>
<dbReference type="InterPro" id="IPR057169">
    <property type="entry name" value="DUF7847"/>
</dbReference>
<dbReference type="Pfam" id="PF25231">
    <property type="entry name" value="DUF7847"/>
    <property type="match status" value="1"/>
</dbReference>
<evidence type="ECO:0000256" key="1">
    <source>
        <dbReference type="SAM" id="MobiDB-lite"/>
    </source>
</evidence>
<feature type="transmembrane region" description="Helical" evidence="2">
    <location>
        <begin position="167"/>
        <end position="194"/>
    </location>
</feature>
<proteinExistence type="predicted"/>